<evidence type="ECO:0000256" key="6">
    <source>
        <dbReference type="ARBA" id="ARBA00022707"/>
    </source>
</evidence>
<evidence type="ECO:0000256" key="12">
    <source>
        <dbReference type="PIRNR" id="PIRNR037947"/>
    </source>
</evidence>
<evidence type="ECO:0000256" key="7">
    <source>
        <dbReference type="ARBA" id="ARBA00022741"/>
    </source>
</evidence>
<feature type="lipid moiety-binding region" description="S-palmitoyl cysteine" evidence="14">
    <location>
        <position position="3"/>
    </location>
</feature>
<dbReference type="PIRSF" id="PIRSF037947">
    <property type="entry name" value="Protein_XRP2"/>
    <property type="match status" value="1"/>
</dbReference>
<dbReference type="InterPro" id="IPR039093">
    <property type="entry name" value="XRP2"/>
</dbReference>
<keyword evidence="7 12" id="KW-0547">Nucleotide-binding</keyword>
<dbReference type="EMBL" id="CAJHNH020002008">
    <property type="protein sequence ID" value="CAG5125288.1"/>
    <property type="molecule type" value="Genomic_DNA"/>
</dbReference>
<dbReference type="GO" id="GO:0005096">
    <property type="term" value="F:GTPase activator activity"/>
    <property type="evidence" value="ECO:0007669"/>
    <property type="project" value="UniProtKB-UniRule"/>
</dbReference>
<dbReference type="OrthoDB" id="194775at2759"/>
<keyword evidence="11" id="KW-0449">Lipoprotein</keyword>
<evidence type="ECO:0000256" key="5">
    <source>
        <dbReference type="ARBA" id="ARBA00022475"/>
    </source>
</evidence>
<evidence type="ECO:0000256" key="4">
    <source>
        <dbReference type="ARBA" id="ARBA00022468"/>
    </source>
</evidence>
<comment type="function">
    <text evidence="12">Acts as a GTPase-activating protein (GAP) for tubulin in concert with tubulin-specific chaperone C, but does not enhance tubulin heterodimerization.</text>
</comment>
<feature type="binding site" evidence="13">
    <location>
        <begin position="115"/>
        <end position="118"/>
    </location>
    <ligand>
        <name>GTP</name>
        <dbReference type="ChEBI" id="CHEBI:37565"/>
    </ligand>
</feature>
<feature type="domain" description="C-CAP/cofactor C-like" evidence="15">
    <location>
        <begin position="24"/>
        <end position="179"/>
    </location>
</feature>
<keyword evidence="9" id="KW-0472">Membrane</keyword>
<dbReference type="InterPro" id="IPR016098">
    <property type="entry name" value="CAP/MinC_C"/>
</dbReference>
<keyword evidence="4 12" id="KW-0343">GTPase activation</keyword>
<dbReference type="InterPro" id="IPR012945">
    <property type="entry name" value="Tubulin-bd_cofactor_C_dom"/>
</dbReference>
<accession>A0A8S3ZAR3</accession>
<dbReference type="SMART" id="SM00673">
    <property type="entry name" value="CARP"/>
    <property type="match status" value="2"/>
</dbReference>
<dbReference type="InterPro" id="IPR006599">
    <property type="entry name" value="CARP_motif"/>
</dbReference>
<dbReference type="GO" id="GO:1990075">
    <property type="term" value="C:periciliary membrane compartment"/>
    <property type="evidence" value="ECO:0007669"/>
    <property type="project" value="TreeGrafter"/>
</dbReference>
<dbReference type="Gene3D" id="3.30.70.141">
    <property type="entry name" value="Nucleoside diphosphate kinase-like domain"/>
    <property type="match status" value="1"/>
</dbReference>
<comment type="caution">
    <text evidence="16">The sequence shown here is derived from an EMBL/GenBank/DDBJ whole genome shotgun (WGS) entry which is preliminary data.</text>
</comment>
<keyword evidence="8 12" id="KW-0342">GTP-binding</keyword>
<dbReference type="InterPro" id="IPR017901">
    <property type="entry name" value="C-CAP_CF_C-like"/>
</dbReference>
<dbReference type="InterPro" id="IPR036223">
    <property type="entry name" value="CAP_C_sf"/>
</dbReference>
<evidence type="ECO:0000256" key="9">
    <source>
        <dbReference type="ARBA" id="ARBA00023136"/>
    </source>
</evidence>
<evidence type="ECO:0000256" key="8">
    <source>
        <dbReference type="ARBA" id="ARBA00023134"/>
    </source>
</evidence>
<keyword evidence="10" id="KW-0564">Palmitate</keyword>
<dbReference type="Proteomes" id="UP000678393">
    <property type="component" value="Unassembled WGS sequence"/>
</dbReference>
<evidence type="ECO:0000256" key="1">
    <source>
        <dbReference type="ARBA" id="ARBA00004342"/>
    </source>
</evidence>
<protein>
    <recommendedName>
        <fullName evidence="3 12">Protein XRP2</fullName>
    </recommendedName>
</protein>
<dbReference type="FunFam" id="2.160.20.70:FF:000004">
    <property type="entry name" value="Protein XRP2"/>
    <property type="match status" value="1"/>
</dbReference>
<comment type="similarity">
    <text evidence="2 12">Belongs to the TBCC family.</text>
</comment>
<keyword evidence="17" id="KW-1185">Reference proteome</keyword>
<evidence type="ECO:0000256" key="3">
    <source>
        <dbReference type="ARBA" id="ARBA00015771"/>
    </source>
</evidence>
<evidence type="ECO:0000256" key="13">
    <source>
        <dbReference type="PIRSR" id="PIRSR037947-1"/>
    </source>
</evidence>
<dbReference type="InterPro" id="IPR036850">
    <property type="entry name" value="NDK-like_dom_sf"/>
</dbReference>
<evidence type="ECO:0000256" key="10">
    <source>
        <dbReference type="ARBA" id="ARBA00023139"/>
    </source>
</evidence>
<dbReference type="SUPFAM" id="SSF69340">
    <property type="entry name" value="C-terminal domain of adenylylcyclase associated protein"/>
    <property type="match status" value="1"/>
</dbReference>
<evidence type="ECO:0000256" key="14">
    <source>
        <dbReference type="PIRSR" id="PIRSR037947-2"/>
    </source>
</evidence>
<keyword evidence="5" id="KW-1003">Cell membrane</keyword>
<organism evidence="16 17">
    <name type="scientific">Candidula unifasciata</name>
    <dbReference type="NCBI Taxonomy" id="100452"/>
    <lineage>
        <taxon>Eukaryota</taxon>
        <taxon>Metazoa</taxon>
        <taxon>Spiralia</taxon>
        <taxon>Lophotrochozoa</taxon>
        <taxon>Mollusca</taxon>
        <taxon>Gastropoda</taxon>
        <taxon>Heterobranchia</taxon>
        <taxon>Euthyneura</taxon>
        <taxon>Panpulmonata</taxon>
        <taxon>Eupulmonata</taxon>
        <taxon>Stylommatophora</taxon>
        <taxon>Helicina</taxon>
        <taxon>Helicoidea</taxon>
        <taxon>Geomitridae</taxon>
        <taxon>Candidula</taxon>
    </lineage>
</organism>
<gene>
    <name evidence="16" type="ORF">CUNI_LOCUS10846</name>
</gene>
<dbReference type="Pfam" id="PF07986">
    <property type="entry name" value="TBCC"/>
    <property type="match status" value="1"/>
</dbReference>
<proteinExistence type="inferred from homology"/>
<dbReference type="AlphaFoldDB" id="A0A8S3ZAR3"/>
<dbReference type="GO" id="GO:0005929">
    <property type="term" value="C:cilium"/>
    <property type="evidence" value="ECO:0007669"/>
    <property type="project" value="TreeGrafter"/>
</dbReference>
<sequence>MGCLFSCLKRFNGQMPLEETAEEPKVYSWDKRERVNVQDFIIDGKKGETVVKHAGTVNGEQIVIQNCQDSSIYIFDHIATVSVDDCINCNIFLGPIKTSVFIRDCKQCRVVVACQQFRTRDCFQIDTFLLCGTQPIIESSSRMRFACFRYYYQQLEHQFRSAGLSIFNNNWSNIHDFTPVPDGDKNFSYLPPEAKVEDFVPMPEGEEVSSMQIRVDSESSMVPQTWGKRGMVHEESCLIVFFNDGGSTERAIKFVQTVRSRKPDCILVQSKEVSMGPDDAGRVFGSHSYANATRQGPVVGLHLSGEGIVSLSQALVTEMMTGTTDLVFVSQSPEAATAQIENFYNFADMQMGI</sequence>
<name>A0A8S3ZAR3_9EUPU</name>
<evidence type="ECO:0000256" key="11">
    <source>
        <dbReference type="ARBA" id="ARBA00023288"/>
    </source>
</evidence>
<dbReference type="PANTHER" id="PTHR15440:SF0">
    <property type="entry name" value="PROTEIN XRP2"/>
    <property type="match status" value="1"/>
</dbReference>
<evidence type="ECO:0000313" key="16">
    <source>
        <dbReference type="EMBL" id="CAG5125288.1"/>
    </source>
</evidence>
<evidence type="ECO:0000256" key="2">
    <source>
        <dbReference type="ARBA" id="ARBA00008848"/>
    </source>
</evidence>
<dbReference type="PROSITE" id="PS51329">
    <property type="entry name" value="C_CAP_COFACTOR_C"/>
    <property type="match status" value="1"/>
</dbReference>
<dbReference type="Gene3D" id="2.160.20.70">
    <property type="match status" value="1"/>
</dbReference>
<feature type="lipid moiety-binding region" description="N-myristoyl glycine" evidence="14">
    <location>
        <position position="2"/>
    </location>
</feature>
<dbReference type="GO" id="GO:0006892">
    <property type="term" value="P:post-Golgi vesicle-mediated transport"/>
    <property type="evidence" value="ECO:0007669"/>
    <property type="project" value="TreeGrafter"/>
</dbReference>
<evidence type="ECO:0000259" key="15">
    <source>
        <dbReference type="PROSITE" id="PS51329"/>
    </source>
</evidence>
<keyword evidence="6" id="KW-0519">Myristate</keyword>
<reference evidence="16" key="1">
    <citation type="submission" date="2021-04" db="EMBL/GenBank/DDBJ databases">
        <authorList>
            <consortium name="Molecular Ecology Group"/>
        </authorList>
    </citation>
    <scope>NUCLEOTIDE SEQUENCE</scope>
</reference>
<dbReference type="GO" id="GO:0005525">
    <property type="term" value="F:GTP binding"/>
    <property type="evidence" value="ECO:0007669"/>
    <property type="project" value="UniProtKB-UniRule"/>
</dbReference>
<dbReference type="PANTHER" id="PTHR15440">
    <property type="entry name" value="XRP2 PROTEIN"/>
    <property type="match status" value="1"/>
</dbReference>
<comment type="subcellular location">
    <subcellularLocation>
        <location evidence="1">Cell membrane</location>
        <topology evidence="1">Lipid-anchor</topology>
        <orientation evidence="1">Cytoplasmic side</orientation>
    </subcellularLocation>
</comment>
<evidence type="ECO:0000313" key="17">
    <source>
        <dbReference type="Proteomes" id="UP000678393"/>
    </source>
</evidence>